<organism evidence="14">
    <name type="scientific">Chlorella variabilis</name>
    <name type="common">Green alga</name>
    <dbReference type="NCBI Taxonomy" id="554065"/>
    <lineage>
        <taxon>Eukaryota</taxon>
        <taxon>Viridiplantae</taxon>
        <taxon>Chlorophyta</taxon>
        <taxon>core chlorophytes</taxon>
        <taxon>Trebouxiophyceae</taxon>
        <taxon>Chlorellales</taxon>
        <taxon>Chlorellaceae</taxon>
        <taxon>Chlorella clade</taxon>
        <taxon>Chlorella</taxon>
    </lineage>
</organism>
<reference evidence="13 14" key="1">
    <citation type="journal article" date="2010" name="Plant Cell">
        <title>The Chlorella variabilis NC64A genome reveals adaptation to photosymbiosis, coevolution with viruses, and cryptic sex.</title>
        <authorList>
            <person name="Blanc G."/>
            <person name="Duncan G."/>
            <person name="Agarkova I."/>
            <person name="Borodovsky M."/>
            <person name="Gurnon J."/>
            <person name="Kuo A."/>
            <person name="Lindquist E."/>
            <person name="Lucas S."/>
            <person name="Pangilinan J."/>
            <person name="Polle J."/>
            <person name="Salamov A."/>
            <person name="Terry A."/>
            <person name="Yamada T."/>
            <person name="Dunigan D.D."/>
            <person name="Grigoriev I.V."/>
            <person name="Claverie J.M."/>
            <person name="Van Etten J.L."/>
        </authorList>
    </citation>
    <scope>NUCLEOTIDE SEQUENCE [LARGE SCALE GENOMIC DNA]</scope>
    <source>
        <strain evidence="13 14">NC64A</strain>
    </source>
</reference>
<comment type="similarity">
    <text evidence="2">Belongs to the Nudix hydrolase family.</text>
</comment>
<dbReference type="CDD" id="cd03425">
    <property type="entry name" value="NUDIX_MutT_NudA_like"/>
    <property type="match status" value="1"/>
</dbReference>
<keyword evidence="7" id="KW-0378">Hydrolase</keyword>
<evidence type="ECO:0000256" key="8">
    <source>
        <dbReference type="ARBA" id="ARBA00022842"/>
    </source>
</evidence>
<evidence type="ECO:0000256" key="11">
    <source>
        <dbReference type="ARBA" id="ARBA00038905"/>
    </source>
</evidence>
<dbReference type="GO" id="GO:0035539">
    <property type="term" value="F:8-oxo-7,8-dihydrodeoxyguanosine triphosphate pyrophosphatase activity"/>
    <property type="evidence" value="ECO:0007669"/>
    <property type="project" value="UniProtKB-EC"/>
</dbReference>
<evidence type="ECO:0000313" key="14">
    <source>
        <dbReference type="Proteomes" id="UP000008141"/>
    </source>
</evidence>
<dbReference type="GeneID" id="17354032"/>
<keyword evidence="5" id="KW-0479">Metal-binding</keyword>
<dbReference type="PANTHER" id="PTHR47707:SF1">
    <property type="entry name" value="NUDIX HYDROLASE FAMILY PROTEIN"/>
    <property type="match status" value="1"/>
</dbReference>
<dbReference type="InParanoid" id="E1ZHW3"/>
<dbReference type="GO" id="GO:0046872">
    <property type="term" value="F:metal ion binding"/>
    <property type="evidence" value="ECO:0007669"/>
    <property type="project" value="UniProtKB-KW"/>
</dbReference>
<dbReference type="GO" id="GO:0044715">
    <property type="term" value="F:8-oxo-dGDP phosphatase activity"/>
    <property type="evidence" value="ECO:0007669"/>
    <property type="project" value="TreeGrafter"/>
</dbReference>
<feature type="domain" description="Nudix hydrolase" evidence="12">
    <location>
        <begin position="22"/>
        <end position="152"/>
    </location>
</feature>
<keyword evidence="9" id="KW-0234">DNA repair</keyword>
<dbReference type="RefSeq" id="XP_005846776.1">
    <property type="nucleotide sequence ID" value="XM_005846714.1"/>
</dbReference>
<evidence type="ECO:0000256" key="9">
    <source>
        <dbReference type="ARBA" id="ARBA00023204"/>
    </source>
</evidence>
<dbReference type="InterPro" id="IPR000086">
    <property type="entry name" value="NUDIX_hydrolase_dom"/>
</dbReference>
<dbReference type="Proteomes" id="UP000008141">
    <property type="component" value="Unassembled WGS sequence"/>
</dbReference>
<dbReference type="InterPro" id="IPR020476">
    <property type="entry name" value="Nudix_hydrolase"/>
</dbReference>
<evidence type="ECO:0000256" key="2">
    <source>
        <dbReference type="ARBA" id="ARBA00005582"/>
    </source>
</evidence>
<keyword evidence="4" id="KW-0235">DNA replication</keyword>
<dbReference type="EMBL" id="GL433847">
    <property type="protein sequence ID" value="EFN54674.1"/>
    <property type="molecule type" value="Genomic_DNA"/>
</dbReference>
<keyword evidence="8" id="KW-0460">Magnesium</keyword>
<keyword evidence="14" id="KW-1185">Reference proteome</keyword>
<dbReference type="InterPro" id="IPR015797">
    <property type="entry name" value="NUDIX_hydrolase-like_dom_sf"/>
</dbReference>
<evidence type="ECO:0000259" key="12">
    <source>
        <dbReference type="PROSITE" id="PS51462"/>
    </source>
</evidence>
<dbReference type="KEGG" id="cvr:CHLNCDRAFT_52997"/>
<protein>
    <recommendedName>
        <fullName evidence="11">8-oxo-dGTP diphosphatase</fullName>
        <ecNumber evidence="11">3.6.1.55</ecNumber>
    </recommendedName>
</protein>
<evidence type="ECO:0000256" key="6">
    <source>
        <dbReference type="ARBA" id="ARBA00022763"/>
    </source>
</evidence>
<keyword evidence="3" id="KW-0515">Mutator protein</keyword>
<dbReference type="PANTHER" id="PTHR47707">
    <property type="entry name" value="8-OXO-DGTP DIPHOSPHATASE"/>
    <property type="match status" value="1"/>
</dbReference>
<accession>E1ZHW3</accession>
<name>E1ZHW3_CHLVA</name>
<proteinExistence type="inferred from homology"/>
<evidence type="ECO:0000256" key="1">
    <source>
        <dbReference type="ARBA" id="ARBA00001946"/>
    </source>
</evidence>
<evidence type="ECO:0000256" key="7">
    <source>
        <dbReference type="ARBA" id="ARBA00022801"/>
    </source>
</evidence>
<dbReference type="GO" id="GO:0006281">
    <property type="term" value="P:DNA repair"/>
    <property type="evidence" value="ECO:0007669"/>
    <property type="project" value="UniProtKB-KW"/>
</dbReference>
<dbReference type="AlphaFoldDB" id="E1ZHW3"/>
<dbReference type="PROSITE" id="PS51462">
    <property type="entry name" value="NUDIX"/>
    <property type="match status" value="1"/>
</dbReference>
<dbReference type="InterPro" id="IPR047127">
    <property type="entry name" value="MutT-like"/>
</dbReference>
<sequence>MASSPAAAATAAPDGATAKSRPLLLVVAVVLLNDEGQVLLAQRPPGKALAGLWEYPGGKVDPGETPEAALVRELREELAIQVASASLRPLTFASHPYDAFHLLMPTYVASEWEGQPLGAEGQALAWVGARELEGGAYPMPPADLPMLAPVLAAMRQHREARQNAA</sequence>
<dbReference type="GO" id="GO:0044716">
    <property type="term" value="F:8-oxo-GDP phosphatase activity"/>
    <property type="evidence" value="ECO:0007669"/>
    <property type="project" value="TreeGrafter"/>
</dbReference>
<dbReference type="EC" id="3.6.1.55" evidence="11"/>
<dbReference type="eggNOG" id="ENOG502S76U">
    <property type="taxonomic scope" value="Eukaryota"/>
</dbReference>
<dbReference type="SUPFAM" id="SSF55811">
    <property type="entry name" value="Nudix"/>
    <property type="match status" value="1"/>
</dbReference>
<evidence type="ECO:0000313" key="13">
    <source>
        <dbReference type="EMBL" id="EFN54674.1"/>
    </source>
</evidence>
<evidence type="ECO:0000256" key="4">
    <source>
        <dbReference type="ARBA" id="ARBA00022705"/>
    </source>
</evidence>
<comment type="cofactor">
    <cofactor evidence="1">
        <name>Mg(2+)</name>
        <dbReference type="ChEBI" id="CHEBI:18420"/>
    </cofactor>
</comment>
<dbReference type="Gene3D" id="3.90.79.10">
    <property type="entry name" value="Nucleoside Triphosphate Pyrophosphohydrolase"/>
    <property type="match status" value="1"/>
</dbReference>
<dbReference type="PRINTS" id="PR00502">
    <property type="entry name" value="NUDIXFAMILY"/>
</dbReference>
<evidence type="ECO:0000256" key="10">
    <source>
        <dbReference type="ARBA" id="ARBA00035861"/>
    </source>
</evidence>
<dbReference type="OrthoDB" id="276276at2759"/>
<keyword evidence="6" id="KW-0227">DNA damage</keyword>
<dbReference type="Pfam" id="PF00293">
    <property type="entry name" value="NUDIX"/>
    <property type="match status" value="1"/>
</dbReference>
<dbReference type="GO" id="GO:0008413">
    <property type="term" value="F:8-oxo-7,8-dihydroguanosine triphosphate pyrophosphatase activity"/>
    <property type="evidence" value="ECO:0007669"/>
    <property type="project" value="TreeGrafter"/>
</dbReference>
<evidence type="ECO:0000256" key="5">
    <source>
        <dbReference type="ARBA" id="ARBA00022723"/>
    </source>
</evidence>
<dbReference type="GO" id="GO:0006260">
    <property type="term" value="P:DNA replication"/>
    <property type="evidence" value="ECO:0007669"/>
    <property type="project" value="UniProtKB-KW"/>
</dbReference>
<comment type="catalytic activity">
    <reaction evidence="10">
        <text>8-oxo-dGTP + H2O = 8-oxo-dGMP + diphosphate + H(+)</text>
        <dbReference type="Rhea" id="RHEA:31575"/>
        <dbReference type="ChEBI" id="CHEBI:15377"/>
        <dbReference type="ChEBI" id="CHEBI:15378"/>
        <dbReference type="ChEBI" id="CHEBI:33019"/>
        <dbReference type="ChEBI" id="CHEBI:63224"/>
        <dbReference type="ChEBI" id="CHEBI:77896"/>
        <dbReference type="EC" id="3.6.1.55"/>
    </reaction>
</comment>
<gene>
    <name evidence="13" type="ORF">CHLNCDRAFT_52997</name>
</gene>
<evidence type="ECO:0000256" key="3">
    <source>
        <dbReference type="ARBA" id="ARBA00022457"/>
    </source>
</evidence>